<protein>
    <submittedName>
        <fullName evidence="1">Uncharacterized protein</fullName>
    </submittedName>
</protein>
<proteinExistence type="predicted"/>
<gene>
    <name evidence="1" type="ORF">LCMAC101_05350</name>
</gene>
<evidence type="ECO:0000313" key="1">
    <source>
        <dbReference type="EMBL" id="QBK85940.1"/>
    </source>
</evidence>
<organism evidence="1">
    <name type="scientific">Marseillevirus LCMAC101</name>
    <dbReference type="NCBI Taxonomy" id="2506602"/>
    <lineage>
        <taxon>Viruses</taxon>
        <taxon>Varidnaviria</taxon>
        <taxon>Bamfordvirae</taxon>
        <taxon>Nucleocytoviricota</taxon>
        <taxon>Megaviricetes</taxon>
        <taxon>Pimascovirales</taxon>
        <taxon>Pimascovirales incertae sedis</taxon>
        <taxon>Marseilleviridae</taxon>
    </lineage>
</organism>
<accession>A0A481YSI8</accession>
<dbReference type="EMBL" id="MK500328">
    <property type="protein sequence ID" value="QBK85940.1"/>
    <property type="molecule type" value="Genomic_DNA"/>
</dbReference>
<name>A0A481YSI8_9VIRU</name>
<sequence>MNMDYLICNSCVKEGQKSCCRASRTFNSKNERDRYWDEEGELHDHGSSVTLRLVKCSQDHLFYWTHSAKRGCKKCDIERKTYDMYQPTNREDLRNKLRNCDIFVVEKDLKISIR</sequence>
<reference evidence="1" key="1">
    <citation type="journal article" date="2019" name="MBio">
        <title>Virus Genomes from Deep Sea Sediments Expand the Ocean Megavirome and Support Independent Origins of Viral Gigantism.</title>
        <authorList>
            <person name="Backstrom D."/>
            <person name="Yutin N."/>
            <person name="Jorgensen S.L."/>
            <person name="Dharamshi J."/>
            <person name="Homa F."/>
            <person name="Zaremba-Niedwiedzka K."/>
            <person name="Spang A."/>
            <person name="Wolf Y.I."/>
            <person name="Koonin E.V."/>
            <person name="Ettema T.J."/>
        </authorList>
    </citation>
    <scope>NUCLEOTIDE SEQUENCE</scope>
</reference>